<protein>
    <recommendedName>
        <fullName evidence="1">DUF4833 domain-containing protein</fullName>
    </recommendedName>
</protein>
<dbReference type="KEGG" id="dfe:Dfer_1800"/>
<gene>
    <name evidence="2" type="ordered locus">Dfer_1800</name>
</gene>
<evidence type="ECO:0000259" key="1">
    <source>
        <dbReference type="Pfam" id="PF16117"/>
    </source>
</evidence>
<dbReference type="AlphaFoldDB" id="C6VUQ2"/>
<proteinExistence type="predicted"/>
<dbReference type="InterPro" id="IPR032269">
    <property type="entry name" value="DUF4833"/>
</dbReference>
<reference evidence="2 3" key="1">
    <citation type="journal article" date="2009" name="Stand. Genomic Sci.">
        <title>Complete genome sequence of Dyadobacter fermentans type strain (NS114).</title>
        <authorList>
            <person name="Lang E."/>
            <person name="Lapidus A."/>
            <person name="Chertkov O."/>
            <person name="Brettin T."/>
            <person name="Detter J.C."/>
            <person name="Han C."/>
            <person name="Copeland A."/>
            <person name="Glavina Del Rio T."/>
            <person name="Nolan M."/>
            <person name="Chen F."/>
            <person name="Lucas S."/>
            <person name="Tice H."/>
            <person name="Cheng J.F."/>
            <person name="Land M."/>
            <person name="Hauser L."/>
            <person name="Chang Y.J."/>
            <person name="Jeffries C.D."/>
            <person name="Kopitz M."/>
            <person name="Bruce D."/>
            <person name="Goodwin L."/>
            <person name="Pitluck S."/>
            <person name="Ovchinnikova G."/>
            <person name="Pati A."/>
            <person name="Ivanova N."/>
            <person name="Mavrommatis K."/>
            <person name="Chen A."/>
            <person name="Palaniappan K."/>
            <person name="Chain P."/>
            <person name="Bristow J."/>
            <person name="Eisen J.A."/>
            <person name="Markowitz V."/>
            <person name="Hugenholtz P."/>
            <person name="Goker M."/>
            <person name="Rohde M."/>
            <person name="Kyrpides N.C."/>
            <person name="Klenk H.P."/>
        </authorList>
    </citation>
    <scope>NUCLEOTIDE SEQUENCE [LARGE SCALE GENOMIC DNA]</scope>
    <source>
        <strain evidence="3">ATCC 700827 / DSM 18053 / CIP 107007 / KCTC 52180 / NS114</strain>
    </source>
</reference>
<dbReference type="Proteomes" id="UP000002011">
    <property type="component" value="Chromosome"/>
</dbReference>
<evidence type="ECO:0000313" key="3">
    <source>
        <dbReference type="Proteomes" id="UP000002011"/>
    </source>
</evidence>
<dbReference type="OrthoDB" id="9785831at2"/>
<feature type="domain" description="DUF4833" evidence="1">
    <location>
        <begin position="45"/>
        <end position="182"/>
    </location>
</feature>
<dbReference type="Pfam" id="PF16117">
    <property type="entry name" value="DUF4833"/>
    <property type="match status" value="1"/>
</dbReference>
<accession>C6VUQ2</accession>
<dbReference type="RefSeq" id="WP_015811293.1">
    <property type="nucleotide sequence ID" value="NC_013037.1"/>
</dbReference>
<dbReference type="HOGENOM" id="CLU_104172_1_0_10"/>
<evidence type="ECO:0000313" key="2">
    <source>
        <dbReference type="EMBL" id="ACT93039.1"/>
    </source>
</evidence>
<dbReference type="eggNOG" id="COG0558">
    <property type="taxonomic scope" value="Bacteria"/>
</dbReference>
<dbReference type="STRING" id="471854.Dfer_1800"/>
<sequence>MALYPFCIILAIVGIGIHWSDTTLIFHRSTADSTPGVKGIANLLFYLERNPDANAVCYTVNLDAHGRINQNDPIDVFWFRYNRNPARRNLNLVQKKLAYGVKTRLVTADEYEVSIVSFPQRILTLKRFEDGPYQIFTSIDGQESVLSNVYVKFKSANAAPPVVEYIDLFGKCNVTGKPSKERILIKE</sequence>
<organism evidence="2 3">
    <name type="scientific">Dyadobacter fermentans (strain ATCC 700827 / DSM 18053 / CIP 107007 / KCTC 52180 / NS114)</name>
    <dbReference type="NCBI Taxonomy" id="471854"/>
    <lineage>
        <taxon>Bacteria</taxon>
        <taxon>Pseudomonadati</taxon>
        <taxon>Bacteroidota</taxon>
        <taxon>Cytophagia</taxon>
        <taxon>Cytophagales</taxon>
        <taxon>Spirosomataceae</taxon>
        <taxon>Dyadobacter</taxon>
    </lineage>
</organism>
<dbReference type="EMBL" id="CP001619">
    <property type="protein sequence ID" value="ACT93039.1"/>
    <property type="molecule type" value="Genomic_DNA"/>
</dbReference>
<keyword evidence="3" id="KW-1185">Reference proteome</keyword>
<name>C6VUQ2_DYAFD</name>